<dbReference type="AlphaFoldDB" id="A0A1F6TQE4"/>
<evidence type="ECO:0000313" key="2">
    <source>
        <dbReference type="Proteomes" id="UP000179360"/>
    </source>
</evidence>
<organism evidence="1 2">
    <name type="scientific">Candidatus Muproteobacteria bacterium RIFCSPHIGHO2_01_FULL_65_16</name>
    <dbReference type="NCBI Taxonomy" id="1817764"/>
    <lineage>
        <taxon>Bacteria</taxon>
        <taxon>Pseudomonadati</taxon>
        <taxon>Pseudomonadota</taxon>
        <taxon>Candidatus Muproteobacteria</taxon>
    </lineage>
</organism>
<accession>A0A1F6TQE4</accession>
<evidence type="ECO:0000313" key="1">
    <source>
        <dbReference type="EMBL" id="OGI47357.1"/>
    </source>
</evidence>
<comment type="caution">
    <text evidence="1">The sequence shown here is derived from an EMBL/GenBank/DDBJ whole genome shotgun (WGS) entry which is preliminary data.</text>
</comment>
<sequence length="167" mass="17806">MLGGAAPAGAAVPVLLVLEHAEAGKPVGVNVEAVAGVFLSPERGKPQDKWIVRPGHGIRSENRPGDRLVALYRGTGAAGAERVLLAIIHIRYFTDKTAAAWMPRFMLVEEPLVARTKDGWKPFTALRGAPSLIVLSGGVLPNAEGFYPALELGFSVDKMQIDSWAVQ</sequence>
<reference evidence="1 2" key="1">
    <citation type="journal article" date="2016" name="Nat. Commun.">
        <title>Thousands of microbial genomes shed light on interconnected biogeochemical processes in an aquifer system.</title>
        <authorList>
            <person name="Anantharaman K."/>
            <person name="Brown C.T."/>
            <person name="Hug L.A."/>
            <person name="Sharon I."/>
            <person name="Castelle C.J."/>
            <person name="Probst A.J."/>
            <person name="Thomas B.C."/>
            <person name="Singh A."/>
            <person name="Wilkins M.J."/>
            <person name="Karaoz U."/>
            <person name="Brodie E.L."/>
            <person name="Williams K.H."/>
            <person name="Hubbard S.S."/>
            <person name="Banfield J.F."/>
        </authorList>
    </citation>
    <scope>NUCLEOTIDE SEQUENCE [LARGE SCALE GENOMIC DNA]</scope>
</reference>
<proteinExistence type="predicted"/>
<name>A0A1F6TQE4_9PROT</name>
<dbReference type="Proteomes" id="UP000179360">
    <property type="component" value="Unassembled WGS sequence"/>
</dbReference>
<gene>
    <name evidence="1" type="ORF">A2637_04630</name>
</gene>
<dbReference type="EMBL" id="MFSY01000021">
    <property type="protein sequence ID" value="OGI47357.1"/>
    <property type="molecule type" value="Genomic_DNA"/>
</dbReference>
<protein>
    <submittedName>
        <fullName evidence="1">Uncharacterized protein</fullName>
    </submittedName>
</protein>